<dbReference type="PANTHER" id="PTHR33886">
    <property type="entry name" value="UNSATURATED RHAMNOGALACTURONAN HYDROLASE (EUROFUNG)"/>
    <property type="match status" value="1"/>
</dbReference>
<dbReference type="RefSeq" id="WP_183475056.1">
    <property type="nucleotide sequence ID" value="NZ_JACIBX010000016.1"/>
</dbReference>
<sequence>MLDYFDAFATRYEHYKGGAWCYEDGCVYRGLVRLHEVTGETRWFDHLTRLTGPQIAADGALAGYDPTEFNIDNILAGRCLFHLSRETGDPRYMAAADRLAIQLQRHPRIATGNYWHKARYPQQLWLDGLYMGLPFQIEYGLERGHPELVEDALAQVETALTLTRGPEGLYVHGYDEARAQGWADPVTGLSPAVWARAVGWLAMALIDICALLPGRGPEPATRDLLGAVARQQRPSGLWPQVLAMPDLEGNYEESSASAMFAYALIRGTRLGLAPRGTAGQQALDALRETRLVDRGEGARLERICCVAGLGGFEGQQRDGTPAYYLSERIVADDAKGVGPLMMAEAERRMALLPITA</sequence>
<dbReference type="InterPro" id="IPR012341">
    <property type="entry name" value="6hp_glycosidase-like_sf"/>
</dbReference>
<name>A0ABR6HT47_9RHOB</name>
<proteinExistence type="predicted"/>
<keyword evidence="3" id="KW-1185">Reference proteome</keyword>
<dbReference type="InterPro" id="IPR008928">
    <property type="entry name" value="6-hairpin_glycosidase_sf"/>
</dbReference>
<dbReference type="Pfam" id="PF07470">
    <property type="entry name" value="Glyco_hydro_88"/>
    <property type="match status" value="1"/>
</dbReference>
<keyword evidence="1 2" id="KW-0378">Hydrolase</keyword>
<keyword evidence="2" id="KW-0326">Glycosidase</keyword>
<evidence type="ECO:0000313" key="3">
    <source>
        <dbReference type="Proteomes" id="UP000576152"/>
    </source>
</evidence>
<dbReference type="EMBL" id="JACIBX010000016">
    <property type="protein sequence ID" value="MBB3713578.1"/>
    <property type="molecule type" value="Genomic_DNA"/>
</dbReference>
<organism evidence="2 3">
    <name type="scientific">Limimaricola variabilis</name>
    <dbReference type="NCBI Taxonomy" id="1492771"/>
    <lineage>
        <taxon>Bacteria</taxon>
        <taxon>Pseudomonadati</taxon>
        <taxon>Pseudomonadota</taxon>
        <taxon>Alphaproteobacteria</taxon>
        <taxon>Rhodobacterales</taxon>
        <taxon>Paracoccaceae</taxon>
        <taxon>Limimaricola</taxon>
    </lineage>
</organism>
<dbReference type="GO" id="GO:0102211">
    <property type="term" value="F:unsaturated rhamnogalacturonyl hydrolase activity"/>
    <property type="evidence" value="ECO:0007669"/>
    <property type="project" value="UniProtKB-EC"/>
</dbReference>
<dbReference type="PANTHER" id="PTHR33886:SF8">
    <property type="entry name" value="UNSATURATED RHAMNOGALACTURONAN HYDROLASE (EUROFUNG)"/>
    <property type="match status" value="1"/>
</dbReference>
<protein>
    <submittedName>
        <fullName evidence="2">Unsaturated rhamnogalacturonyl hydrolase</fullName>
        <ecNumber evidence="2">3.2.1.172</ecNumber>
    </submittedName>
</protein>
<dbReference type="SUPFAM" id="SSF48208">
    <property type="entry name" value="Six-hairpin glycosidases"/>
    <property type="match status" value="1"/>
</dbReference>
<dbReference type="Proteomes" id="UP000576152">
    <property type="component" value="Unassembled WGS sequence"/>
</dbReference>
<comment type="caution">
    <text evidence="2">The sequence shown here is derived from an EMBL/GenBank/DDBJ whole genome shotgun (WGS) entry which is preliminary data.</text>
</comment>
<dbReference type="Gene3D" id="1.50.10.10">
    <property type="match status" value="1"/>
</dbReference>
<dbReference type="InterPro" id="IPR010905">
    <property type="entry name" value="Glyco_hydro_88"/>
</dbReference>
<dbReference type="EC" id="3.2.1.172" evidence="2"/>
<reference evidence="2 3" key="1">
    <citation type="submission" date="2020-08" db="EMBL/GenBank/DDBJ databases">
        <title>Genomic Encyclopedia of Type Strains, Phase III (KMG-III): the genomes of soil and plant-associated and newly described type strains.</title>
        <authorList>
            <person name="Whitman W."/>
        </authorList>
    </citation>
    <scope>NUCLEOTIDE SEQUENCE [LARGE SCALE GENOMIC DNA]</scope>
    <source>
        <strain evidence="2 3">CECT 8572</strain>
    </source>
</reference>
<evidence type="ECO:0000256" key="1">
    <source>
        <dbReference type="ARBA" id="ARBA00022801"/>
    </source>
</evidence>
<gene>
    <name evidence="2" type="ORF">FHS00_003182</name>
</gene>
<dbReference type="InterPro" id="IPR052043">
    <property type="entry name" value="PolySaccharide_Degr_Enz"/>
</dbReference>
<evidence type="ECO:0000313" key="2">
    <source>
        <dbReference type="EMBL" id="MBB3713578.1"/>
    </source>
</evidence>
<accession>A0ABR6HT47</accession>